<proteinExistence type="predicted"/>
<evidence type="ECO:0000313" key="2">
    <source>
        <dbReference type="Proteomes" id="UP000054630"/>
    </source>
</evidence>
<dbReference type="EMBL" id="JYDL01002327">
    <property type="protein sequence ID" value="KRX11400.1"/>
    <property type="molecule type" value="Genomic_DNA"/>
</dbReference>
<evidence type="ECO:0000313" key="1">
    <source>
        <dbReference type="EMBL" id="KRX11400.1"/>
    </source>
</evidence>
<accession>A0A0V0RB26</accession>
<keyword evidence="2" id="KW-1185">Reference proteome</keyword>
<feature type="non-terminal residue" evidence="1">
    <location>
        <position position="1"/>
    </location>
</feature>
<comment type="caution">
    <text evidence="1">The sequence shown here is derived from an EMBL/GenBank/DDBJ whole genome shotgun (WGS) entry which is preliminary data.</text>
</comment>
<protein>
    <submittedName>
        <fullName evidence="1">Uncharacterized protein</fullName>
    </submittedName>
</protein>
<organism evidence="1 2">
    <name type="scientific">Trichinella nelsoni</name>
    <dbReference type="NCBI Taxonomy" id="6336"/>
    <lineage>
        <taxon>Eukaryota</taxon>
        <taxon>Metazoa</taxon>
        <taxon>Ecdysozoa</taxon>
        <taxon>Nematoda</taxon>
        <taxon>Enoplea</taxon>
        <taxon>Dorylaimia</taxon>
        <taxon>Trichinellida</taxon>
        <taxon>Trichinellidae</taxon>
        <taxon>Trichinella</taxon>
    </lineage>
</organism>
<dbReference type="OrthoDB" id="10268144at2759"/>
<sequence length="39" mass="4781">LYNGFRLSSWKEMLHGCRWFGMHDSHSWRIPTNSRWPCT</sequence>
<feature type="non-terminal residue" evidence="1">
    <location>
        <position position="39"/>
    </location>
</feature>
<dbReference type="AlphaFoldDB" id="A0A0V0RB26"/>
<reference evidence="1 2" key="1">
    <citation type="submission" date="2015-01" db="EMBL/GenBank/DDBJ databases">
        <title>Evolution of Trichinella species and genotypes.</title>
        <authorList>
            <person name="Korhonen P.K."/>
            <person name="Edoardo P."/>
            <person name="Giuseppe L.R."/>
            <person name="Gasser R.B."/>
        </authorList>
    </citation>
    <scope>NUCLEOTIDE SEQUENCE [LARGE SCALE GENOMIC DNA]</scope>
    <source>
        <strain evidence="1">ISS37</strain>
    </source>
</reference>
<dbReference type="Proteomes" id="UP000054630">
    <property type="component" value="Unassembled WGS sequence"/>
</dbReference>
<name>A0A0V0RB26_9BILA</name>
<gene>
    <name evidence="1" type="ORF">T07_637</name>
</gene>